<gene>
    <name evidence="2" type="ORF">ECRASSUSDP1_LOCUS25189</name>
</gene>
<comment type="caution">
    <text evidence="2">The sequence shown here is derived from an EMBL/GenBank/DDBJ whole genome shotgun (WGS) entry which is preliminary data.</text>
</comment>
<evidence type="ECO:0000313" key="3">
    <source>
        <dbReference type="Proteomes" id="UP001295684"/>
    </source>
</evidence>
<evidence type="ECO:0000256" key="1">
    <source>
        <dbReference type="SAM" id="MobiDB-lite"/>
    </source>
</evidence>
<organism evidence="2 3">
    <name type="scientific">Euplotes crassus</name>
    <dbReference type="NCBI Taxonomy" id="5936"/>
    <lineage>
        <taxon>Eukaryota</taxon>
        <taxon>Sar</taxon>
        <taxon>Alveolata</taxon>
        <taxon>Ciliophora</taxon>
        <taxon>Intramacronucleata</taxon>
        <taxon>Spirotrichea</taxon>
        <taxon>Hypotrichia</taxon>
        <taxon>Euplotida</taxon>
        <taxon>Euplotidae</taxon>
        <taxon>Moneuplotes</taxon>
    </lineage>
</organism>
<dbReference type="AlphaFoldDB" id="A0AAD1Y411"/>
<accession>A0AAD1Y411</accession>
<evidence type="ECO:0000313" key="2">
    <source>
        <dbReference type="EMBL" id="CAI2383680.1"/>
    </source>
</evidence>
<feature type="compositionally biased region" description="Basic residues" evidence="1">
    <location>
        <begin position="680"/>
        <end position="702"/>
    </location>
</feature>
<reference evidence="2" key="1">
    <citation type="submission" date="2023-07" db="EMBL/GenBank/DDBJ databases">
        <authorList>
            <consortium name="AG Swart"/>
            <person name="Singh M."/>
            <person name="Singh A."/>
            <person name="Seah K."/>
            <person name="Emmerich C."/>
        </authorList>
    </citation>
    <scope>NUCLEOTIDE SEQUENCE</scope>
    <source>
        <strain evidence="2">DP1</strain>
    </source>
</reference>
<feature type="region of interest" description="Disordered" evidence="1">
    <location>
        <begin position="110"/>
        <end position="147"/>
    </location>
</feature>
<keyword evidence="3" id="KW-1185">Reference proteome</keyword>
<proteinExistence type="predicted"/>
<dbReference type="Proteomes" id="UP001295684">
    <property type="component" value="Unassembled WGS sequence"/>
</dbReference>
<dbReference type="EMBL" id="CAMPGE010025979">
    <property type="protein sequence ID" value="CAI2383680.1"/>
    <property type="molecule type" value="Genomic_DNA"/>
</dbReference>
<name>A0AAD1Y411_EUPCR</name>
<protein>
    <submittedName>
        <fullName evidence="2">Uncharacterized protein</fullName>
    </submittedName>
</protein>
<sequence>MIRNNCFRFFTCNGQADISRRTITSGGFCSSELSEELESIDCGGFQTQRLTENQPASFFEFSPVKRSIPIKKVHFENSEISSTESDQFNCIKNGRELMSFKLENNNDSFHSSPRYSPWKHASYENNESDSGSEKENMNSSSNKLGDKKFLDYDSPSFQTIKEEYEECSSEFKVLEESKAKMTNEKEFKHSEIEIKPSLTSLHTGSQIKTPSAIALTQKTKTNSNYYETLKKKYELYTVETGGSKCLFFNQPESEVKVDSEKKNELVFEHSEVHIKSSPQSSTYVAQGLFPSYQSSLRKGRNETTTLTRRFHSKGVRSPESKTHPLYNSNSNCASGHFPDGHNNQGEPVDLSLVDSSNSDIKQEVEVVVQEIPDTKIIIEDSSTKKGSIENVLVPNTTMEDILPEIKQEAKPPKPLKQSRNVAKRATTDKLIDCILESEQSPRNRIFPKIKTKSSQSSALTEIDTNKMNPERLKVSCNENIFKNGLMPPSHAASRENIKSSPIFALQERKIIDSNKVVQKLDFEDSDYKDSELKENIKTSWNELAFKEKNKDDSVIRMIFQDSDYPISETTDVDCQKLFDYNNERYDALMRSKSKEKGIIQSFTQSMHNMKPNKSCVPLESGKCVYKSMKGPSLAKKYSKVSSSDQFMDKSTVPSKNAFVIRNGSLREEFESVHQNFKNVIGKRKKGQKKSKSRKRQNNRSKNARSLMSRKSNINFLSSTVVSSVLIQEALKNQNKYSKAKRERESAEIYLL</sequence>
<feature type="region of interest" description="Disordered" evidence="1">
    <location>
        <begin position="680"/>
        <end position="708"/>
    </location>
</feature>